<name>A0ABS4XS97_GLUPR</name>
<gene>
    <name evidence="1" type="ORF">JOF39_002459</name>
</gene>
<dbReference type="Proteomes" id="UP001195422">
    <property type="component" value="Unassembled WGS sequence"/>
</dbReference>
<dbReference type="EMBL" id="JAGIOJ010000001">
    <property type="protein sequence ID" value="MBP2399378.1"/>
    <property type="molecule type" value="Genomic_DNA"/>
</dbReference>
<evidence type="ECO:0000313" key="2">
    <source>
        <dbReference type="Proteomes" id="UP001195422"/>
    </source>
</evidence>
<organism evidence="1 2">
    <name type="scientific">Glutamicibacter protophormiae</name>
    <name type="common">Brevibacterium protophormiae</name>
    <dbReference type="NCBI Taxonomy" id="37930"/>
    <lineage>
        <taxon>Bacteria</taxon>
        <taxon>Bacillati</taxon>
        <taxon>Actinomycetota</taxon>
        <taxon>Actinomycetes</taxon>
        <taxon>Micrococcales</taxon>
        <taxon>Micrococcaceae</taxon>
        <taxon>Glutamicibacter</taxon>
    </lineage>
</organism>
<evidence type="ECO:0000313" key="1">
    <source>
        <dbReference type="EMBL" id="MBP2399378.1"/>
    </source>
</evidence>
<accession>A0ABS4XS97</accession>
<sequence>MKPVSYKGRTVALGGNPCGFANRRPVYGKESSGILTTCMVPSSLVDSTESMDPAPLPNNRDYLGSTGLHTRVSYFKIA</sequence>
<protein>
    <submittedName>
        <fullName evidence="1">Uncharacterized protein</fullName>
    </submittedName>
</protein>
<reference evidence="1 2" key="1">
    <citation type="submission" date="2021-03" db="EMBL/GenBank/DDBJ databases">
        <title>Sequencing the genomes of 1000 actinobacteria strains.</title>
        <authorList>
            <person name="Klenk H.-P."/>
        </authorList>
    </citation>
    <scope>NUCLEOTIDE SEQUENCE [LARGE SCALE GENOMIC DNA]</scope>
    <source>
        <strain evidence="1 2">DSM 20168</strain>
    </source>
</reference>
<proteinExistence type="predicted"/>
<keyword evidence="2" id="KW-1185">Reference proteome</keyword>
<comment type="caution">
    <text evidence="1">The sequence shown here is derived from an EMBL/GenBank/DDBJ whole genome shotgun (WGS) entry which is preliminary data.</text>
</comment>